<evidence type="ECO:0000256" key="1">
    <source>
        <dbReference type="SAM" id="MobiDB-lite"/>
    </source>
</evidence>
<keyword evidence="3" id="KW-1185">Reference proteome</keyword>
<gene>
    <name evidence="2" type="ORF">DPMN_131063</name>
</gene>
<dbReference type="AlphaFoldDB" id="A0A9D4H5U9"/>
<evidence type="ECO:0000313" key="2">
    <source>
        <dbReference type="EMBL" id="KAH3829075.1"/>
    </source>
</evidence>
<feature type="region of interest" description="Disordered" evidence="1">
    <location>
        <begin position="52"/>
        <end position="82"/>
    </location>
</feature>
<reference evidence="2" key="2">
    <citation type="submission" date="2020-11" db="EMBL/GenBank/DDBJ databases">
        <authorList>
            <person name="McCartney M.A."/>
            <person name="Auch B."/>
            <person name="Kono T."/>
            <person name="Mallez S."/>
            <person name="Becker A."/>
            <person name="Gohl D.M."/>
            <person name="Silverstein K.A.T."/>
            <person name="Koren S."/>
            <person name="Bechman K.B."/>
            <person name="Herman A."/>
            <person name="Abrahante J.E."/>
            <person name="Garbe J."/>
        </authorList>
    </citation>
    <scope>NUCLEOTIDE SEQUENCE</scope>
    <source>
        <strain evidence="2">Duluth1</strain>
        <tissue evidence="2">Whole animal</tissue>
    </source>
</reference>
<feature type="compositionally biased region" description="Low complexity" evidence="1">
    <location>
        <begin position="65"/>
        <end position="75"/>
    </location>
</feature>
<sequence>MARQKPTRKPTPHLLMGPCIVEIDCIVIRDVQYQYEVNRCRNEEVNFQGSSAKYIGGRTDGETFQGSSANSAGGDSDQDGRTAEITTYSHFFSEKRGDN</sequence>
<name>A0A9D4H5U9_DREPO</name>
<dbReference type="Proteomes" id="UP000828390">
    <property type="component" value="Unassembled WGS sequence"/>
</dbReference>
<dbReference type="EMBL" id="JAIWYP010000005">
    <property type="protein sequence ID" value="KAH3829075.1"/>
    <property type="molecule type" value="Genomic_DNA"/>
</dbReference>
<protein>
    <submittedName>
        <fullName evidence="2">Uncharacterized protein</fullName>
    </submittedName>
</protein>
<organism evidence="2 3">
    <name type="scientific">Dreissena polymorpha</name>
    <name type="common">Zebra mussel</name>
    <name type="synonym">Mytilus polymorpha</name>
    <dbReference type="NCBI Taxonomy" id="45954"/>
    <lineage>
        <taxon>Eukaryota</taxon>
        <taxon>Metazoa</taxon>
        <taxon>Spiralia</taxon>
        <taxon>Lophotrochozoa</taxon>
        <taxon>Mollusca</taxon>
        <taxon>Bivalvia</taxon>
        <taxon>Autobranchia</taxon>
        <taxon>Heteroconchia</taxon>
        <taxon>Euheterodonta</taxon>
        <taxon>Imparidentia</taxon>
        <taxon>Neoheterodontei</taxon>
        <taxon>Myida</taxon>
        <taxon>Dreissenoidea</taxon>
        <taxon>Dreissenidae</taxon>
        <taxon>Dreissena</taxon>
    </lineage>
</organism>
<comment type="caution">
    <text evidence="2">The sequence shown here is derived from an EMBL/GenBank/DDBJ whole genome shotgun (WGS) entry which is preliminary data.</text>
</comment>
<reference evidence="2" key="1">
    <citation type="journal article" date="2019" name="bioRxiv">
        <title>The Genome of the Zebra Mussel, Dreissena polymorpha: A Resource for Invasive Species Research.</title>
        <authorList>
            <person name="McCartney M.A."/>
            <person name="Auch B."/>
            <person name="Kono T."/>
            <person name="Mallez S."/>
            <person name="Zhang Y."/>
            <person name="Obille A."/>
            <person name="Becker A."/>
            <person name="Abrahante J.E."/>
            <person name="Garbe J."/>
            <person name="Badalamenti J.P."/>
            <person name="Herman A."/>
            <person name="Mangelson H."/>
            <person name="Liachko I."/>
            <person name="Sullivan S."/>
            <person name="Sone E.D."/>
            <person name="Koren S."/>
            <person name="Silverstein K.A.T."/>
            <person name="Beckman K.B."/>
            <person name="Gohl D.M."/>
        </authorList>
    </citation>
    <scope>NUCLEOTIDE SEQUENCE</scope>
    <source>
        <strain evidence="2">Duluth1</strain>
        <tissue evidence="2">Whole animal</tissue>
    </source>
</reference>
<evidence type="ECO:0000313" key="3">
    <source>
        <dbReference type="Proteomes" id="UP000828390"/>
    </source>
</evidence>
<accession>A0A9D4H5U9</accession>
<proteinExistence type="predicted"/>